<dbReference type="PROSITE" id="PS50887">
    <property type="entry name" value="GGDEF"/>
    <property type="match status" value="1"/>
</dbReference>
<dbReference type="NCBIfam" id="TIGR00254">
    <property type="entry name" value="GGDEF"/>
    <property type="match status" value="1"/>
</dbReference>
<accession>A0A8E1VYY7</accession>
<dbReference type="PANTHER" id="PTHR45138:SF9">
    <property type="entry name" value="DIGUANYLATE CYCLASE DGCM-RELATED"/>
    <property type="match status" value="1"/>
</dbReference>
<dbReference type="SMART" id="SM00267">
    <property type="entry name" value="GGDEF"/>
    <property type="match status" value="1"/>
</dbReference>
<organism evidence="2 3">
    <name type="scientific">Amycolatopsis echigonensis</name>
    <dbReference type="NCBI Taxonomy" id="2576905"/>
    <lineage>
        <taxon>Bacteria</taxon>
        <taxon>Bacillati</taxon>
        <taxon>Actinomycetota</taxon>
        <taxon>Actinomycetes</taxon>
        <taxon>Pseudonocardiales</taxon>
        <taxon>Pseudonocardiaceae</taxon>
        <taxon>Amycolatopsis</taxon>
    </lineage>
</organism>
<protein>
    <submittedName>
        <fullName evidence="2">GGDEF domain-containing protein</fullName>
    </submittedName>
</protein>
<gene>
    <name evidence="2" type="ORF">H5411_16720</name>
</gene>
<evidence type="ECO:0000313" key="2">
    <source>
        <dbReference type="EMBL" id="MBB2500766.1"/>
    </source>
</evidence>
<dbReference type="PANTHER" id="PTHR45138">
    <property type="entry name" value="REGULATORY COMPONENTS OF SENSORY TRANSDUCTION SYSTEM"/>
    <property type="match status" value="1"/>
</dbReference>
<dbReference type="InterPro" id="IPR043128">
    <property type="entry name" value="Rev_trsase/Diguanyl_cyclase"/>
</dbReference>
<sequence>MLNREGWDVRVASVLDGSIGHAIALLVLDLDHFKAVNDRYGHPAGDAVLRVVAAKLTAAVRREDIVGRYGGDEFMALLPGANRACAKGIAERILGRIRGAVVEARSADGRFVVITGLTASVGGVVLNARGRTGIADLVRRADANLLSAKRFGKDRVLIAADGDLSRNLCRPKLR</sequence>
<dbReference type="InterPro" id="IPR029787">
    <property type="entry name" value="Nucleotide_cyclase"/>
</dbReference>
<dbReference type="InterPro" id="IPR000160">
    <property type="entry name" value="GGDEF_dom"/>
</dbReference>
<dbReference type="SUPFAM" id="SSF55073">
    <property type="entry name" value="Nucleotide cyclase"/>
    <property type="match status" value="1"/>
</dbReference>
<comment type="caution">
    <text evidence="2">The sequence shown here is derived from an EMBL/GenBank/DDBJ whole genome shotgun (WGS) entry which is preliminary data.</text>
</comment>
<proteinExistence type="predicted"/>
<dbReference type="Pfam" id="PF00990">
    <property type="entry name" value="GGDEF"/>
    <property type="match status" value="1"/>
</dbReference>
<reference evidence="2 3" key="1">
    <citation type="submission" date="2020-08" db="EMBL/GenBank/DDBJ databases">
        <title>Amycolatopsis echigonensis JCM 21831.</title>
        <authorList>
            <person name="Tedsree N."/>
            <person name="Kuncharoen N."/>
            <person name="Likhitwitayawuid K."/>
            <person name="Tanasupawat S."/>
        </authorList>
    </citation>
    <scope>NUCLEOTIDE SEQUENCE [LARGE SCALE GENOMIC DNA]</scope>
    <source>
        <strain evidence="2 3">JCM 21831</strain>
    </source>
</reference>
<dbReference type="CDD" id="cd01949">
    <property type="entry name" value="GGDEF"/>
    <property type="match status" value="1"/>
</dbReference>
<dbReference type="EMBL" id="JACJHR010000021">
    <property type="protein sequence ID" value="MBB2500766.1"/>
    <property type="molecule type" value="Genomic_DNA"/>
</dbReference>
<evidence type="ECO:0000313" key="3">
    <source>
        <dbReference type="Proteomes" id="UP000550260"/>
    </source>
</evidence>
<feature type="domain" description="GGDEF" evidence="1">
    <location>
        <begin position="21"/>
        <end position="161"/>
    </location>
</feature>
<evidence type="ECO:0000259" key="1">
    <source>
        <dbReference type="PROSITE" id="PS50887"/>
    </source>
</evidence>
<dbReference type="Gene3D" id="3.30.70.270">
    <property type="match status" value="1"/>
</dbReference>
<name>A0A8E1VYY7_9PSEU</name>
<dbReference type="Proteomes" id="UP000550260">
    <property type="component" value="Unassembled WGS sequence"/>
</dbReference>
<dbReference type="GO" id="GO:0052621">
    <property type="term" value="F:diguanylate cyclase activity"/>
    <property type="evidence" value="ECO:0007669"/>
    <property type="project" value="TreeGrafter"/>
</dbReference>
<dbReference type="AlphaFoldDB" id="A0A8E1VYY7"/>
<dbReference type="InterPro" id="IPR050469">
    <property type="entry name" value="Diguanylate_Cyclase"/>
</dbReference>